<reference evidence="4" key="1">
    <citation type="submission" date="2020-08" db="EMBL/GenBank/DDBJ databases">
        <title>Plant Genome Project.</title>
        <authorList>
            <person name="Zhang R.-G."/>
        </authorList>
    </citation>
    <scope>NUCLEOTIDE SEQUENCE</scope>
    <source>
        <strain evidence="4">WSP0</strain>
        <tissue evidence="4">Leaf</tissue>
    </source>
</reference>
<proteinExistence type="predicted"/>
<evidence type="ECO:0000259" key="3">
    <source>
        <dbReference type="Pfam" id="PF20451"/>
    </source>
</evidence>
<gene>
    <name evidence="4" type="ORF">RHGRI_024298</name>
</gene>
<feature type="compositionally biased region" description="Basic and acidic residues" evidence="1">
    <location>
        <begin position="361"/>
        <end position="375"/>
    </location>
</feature>
<evidence type="ECO:0000313" key="4">
    <source>
        <dbReference type="EMBL" id="KAG5536818.1"/>
    </source>
</evidence>
<evidence type="ECO:0008006" key="6">
    <source>
        <dbReference type="Google" id="ProtNLM"/>
    </source>
</evidence>
<dbReference type="AlphaFoldDB" id="A0AAV6JA67"/>
<organism evidence="4 5">
    <name type="scientific">Rhododendron griersonianum</name>
    <dbReference type="NCBI Taxonomy" id="479676"/>
    <lineage>
        <taxon>Eukaryota</taxon>
        <taxon>Viridiplantae</taxon>
        <taxon>Streptophyta</taxon>
        <taxon>Embryophyta</taxon>
        <taxon>Tracheophyta</taxon>
        <taxon>Spermatophyta</taxon>
        <taxon>Magnoliopsida</taxon>
        <taxon>eudicotyledons</taxon>
        <taxon>Gunneridae</taxon>
        <taxon>Pentapetalae</taxon>
        <taxon>asterids</taxon>
        <taxon>Ericales</taxon>
        <taxon>Ericaceae</taxon>
        <taxon>Ericoideae</taxon>
        <taxon>Rhodoreae</taxon>
        <taxon>Rhododendron</taxon>
    </lineage>
</organism>
<evidence type="ECO:0000259" key="2">
    <source>
        <dbReference type="Pfam" id="PF07887"/>
    </source>
</evidence>
<accession>A0AAV6JA67</accession>
<dbReference type="GO" id="GO:0080142">
    <property type="term" value="P:regulation of salicylic acid biosynthetic process"/>
    <property type="evidence" value="ECO:0007669"/>
    <property type="project" value="TreeGrafter"/>
</dbReference>
<dbReference type="InterPro" id="IPR012416">
    <property type="entry name" value="CBP60"/>
</dbReference>
<dbReference type="GO" id="GO:0005516">
    <property type="term" value="F:calmodulin binding"/>
    <property type="evidence" value="ECO:0007669"/>
    <property type="project" value="InterPro"/>
</dbReference>
<dbReference type="Pfam" id="PF07887">
    <property type="entry name" value="Calmodulin_bind"/>
    <property type="match status" value="1"/>
</dbReference>
<keyword evidence="5" id="KW-1185">Reference proteome</keyword>
<dbReference type="PANTHER" id="PTHR31713">
    <property type="entry name" value="OS02G0177800 PROTEIN"/>
    <property type="match status" value="1"/>
</dbReference>
<dbReference type="GO" id="GO:0005634">
    <property type="term" value="C:nucleus"/>
    <property type="evidence" value="ECO:0007669"/>
    <property type="project" value="TreeGrafter"/>
</dbReference>
<name>A0AAV6JA67_9ERIC</name>
<sequence>MSQNQVMGDGNPEEEERMVSLRKKELEVLMIPLVDGRINQVLNETIVPMFSRIVNEAVELAAEKLLARLMYNSGSGLHSSESRSLQLEFMDKLSLPVYTNRPIKGEGPTPLRVALVDGITKQVVSSGAEAFAKVEILVIEGDLDSDQWRPEEFHNMIVREKEGKKSLLTGNVYLNLEEGIGYVRDISFTHNANWMKVCELRLAAKVVDTVNGTRVREAVTEPFVVKDYRVTYNEKHYPPSLNDEIWRLKKISRDGAFHNRLVTENVKTVKDFLTRYFINRQSLQNAVANNLVVFALEHMEEVMSFADDTSFHSHLQSLNYAYPSNSPRLENPSHYDCEPSHTHYGHDHNCEPSHTHYGHDHNCEPSHTHYGHDHTQPSTSSHNNEVVPFHLSDAANPANIPTTDSLGIMSSNPSFENASHLNEYGLQNIEEEDLGSVIFPGNLFNPSICYTESTSQTFCENQHLQLIDIDRSFHYQSMNSEAQDDLSSIINGFWSSRAADVAQRKWSMLYSVLRSKRKIAALKIVSSEAVLASKRPKIYEV</sequence>
<dbReference type="GO" id="GO:0043565">
    <property type="term" value="F:sequence-specific DNA binding"/>
    <property type="evidence" value="ECO:0007669"/>
    <property type="project" value="TreeGrafter"/>
</dbReference>
<dbReference type="InterPro" id="IPR046831">
    <property type="entry name" value="Calmodulin_bind_N"/>
</dbReference>
<dbReference type="Proteomes" id="UP000823749">
    <property type="component" value="Chromosome 8"/>
</dbReference>
<dbReference type="Pfam" id="PF20451">
    <property type="entry name" value="Calmod_bind_M"/>
    <property type="match status" value="1"/>
</dbReference>
<dbReference type="PANTHER" id="PTHR31713:SF14">
    <property type="entry name" value="CALMODULIN-BINDING PROTEIN 60 A"/>
    <property type="match status" value="1"/>
</dbReference>
<evidence type="ECO:0000313" key="5">
    <source>
        <dbReference type="Proteomes" id="UP000823749"/>
    </source>
</evidence>
<dbReference type="InterPro" id="IPR046830">
    <property type="entry name" value="Calmod_bind_M"/>
</dbReference>
<dbReference type="EMBL" id="JACTNZ010000008">
    <property type="protein sequence ID" value="KAG5536818.1"/>
    <property type="molecule type" value="Genomic_DNA"/>
</dbReference>
<feature type="region of interest" description="Disordered" evidence="1">
    <location>
        <begin position="361"/>
        <end position="385"/>
    </location>
</feature>
<protein>
    <recommendedName>
        <fullName evidence="6">Calmodulin-binding protein</fullName>
    </recommendedName>
</protein>
<comment type="caution">
    <text evidence="4">The sequence shown here is derived from an EMBL/GenBank/DDBJ whole genome shotgun (WGS) entry which is preliminary data.</text>
</comment>
<feature type="domain" description="Calmodulin binding protein-like N-terminal" evidence="2">
    <location>
        <begin position="85"/>
        <end position="227"/>
    </location>
</feature>
<feature type="domain" description="Calmodulin binding protein central" evidence="3">
    <location>
        <begin position="241"/>
        <end position="289"/>
    </location>
</feature>
<dbReference type="GO" id="GO:0003700">
    <property type="term" value="F:DNA-binding transcription factor activity"/>
    <property type="evidence" value="ECO:0007669"/>
    <property type="project" value="TreeGrafter"/>
</dbReference>
<evidence type="ECO:0000256" key="1">
    <source>
        <dbReference type="SAM" id="MobiDB-lite"/>
    </source>
</evidence>